<dbReference type="WBParaSite" id="PgR042_g026_t01">
    <property type="protein sequence ID" value="PgR042_g026_t01"/>
    <property type="gene ID" value="PgR042_g026"/>
</dbReference>
<organism evidence="3 4">
    <name type="scientific">Parascaris univalens</name>
    <name type="common">Nematode worm</name>
    <dbReference type="NCBI Taxonomy" id="6257"/>
    <lineage>
        <taxon>Eukaryota</taxon>
        <taxon>Metazoa</taxon>
        <taxon>Ecdysozoa</taxon>
        <taxon>Nematoda</taxon>
        <taxon>Chromadorea</taxon>
        <taxon>Rhabditida</taxon>
        <taxon>Spirurina</taxon>
        <taxon>Ascaridomorpha</taxon>
        <taxon>Ascaridoidea</taxon>
        <taxon>Ascarididae</taxon>
        <taxon>Parascaris</taxon>
    </lineage>
</organism>
<proteinExistence type="predicted"/>
<feature type="compositionally biased region" description="Polar residues" evidence="1">
    <location>
        <begin position="223"/>
        <end position="241"/>
    </location>
</feature>
<sequence>LLALFVMLRTEAGESESLSLDQRRSEKTVVIKLSREKHSNDCSHLLAACSPSSNSFTIIMGSRTFILLHNIVEATCLVRARTCLLNAQVQLKHNDETSAVVLVDYEIFGEDIRCDVYKREYIDFMIKVFLNNCEHSRVKRNAFQQGSIDTATYMKHDPKNHRIFIAALYMGMILLGIYTLMMFLIFLICNEQNLPEEVIDYAEENHVSKGQPPRPTEEHKKSTQQQQLMKSIQHSSNLDHSASNRDVKSQTASSTSSTKQPSKSLIDAPLSSVKKVSDGGRDKSAKSVRSNTKTANTTAFHSLRKLLAASKTLEKEKHHMRIFRAEAENELRSSQKTNMPPIKKSLRELCGSNQQHSVEDLQHRLSFKTVRCEADLTEHIAPQGANAAKFQKNPPSKNRLHGQDFRSHKDYSIWKVKHKQSAPLQPTGNLIEEMPYRYHEGPSDERKSFVSHSMNERKNKQRRYGFKEPEGKSQLTRESTGWNFYHEGGSLKNKDARAVNEDYSPLTRYRTSQPHQ</sequence>
<dbReference type="AlphaFoldDB" id="A0A915BIM0"/>
<keyword evidence="3" id="KW-1185">Reference proteome</keyword>
<evidence type="ECO:0000313" key="3">
    <source>
        <dbReference type="Proteomes" id="UP000887569"/>
    </source>
</evidence>
<protein>
    <submittedName>
        <fullName evidence="4">Uncharacterized protein</fullName>
    </submittedName>
</protein>
<accession>A0A915BIM0</accession>
<feature type="transmembrane region" description="Helical" evidence="2">
    <location>
        <begin position="163"/>
        <end position="188"/>
    </location>
</feature>
<keyword evidence="2" id="KW-0472">Membrane</keyword>
<evidence type="ECO:0000256" key="1">
    <source>
        <dbReference type="SAM" id="MobiDB-lite"/>
    </source>
</evidence>
<keyword evidence="2" id="KW-0812">Transmembrane</keyword>
<name>A0A915BIM0_PARUN</name>
<evidence type="ECO:0000256" key="2">
    <source>
        <dbReference type="SAM" id="Phobius"/>
    </source>
</evidence>
<feature type="compositionally biased region" description="Basic and acidic residues" evidence="1">
    <location>
        <begin position="275"/>
        <end position="285"/>
    </location>
</feature>
<feature type="region of interest" description="Disordered" evidence="1">
    <location>
        <begin position="206"/>
        <end position="293"/>
    </location>
</feature>
<feature type="region of interest" description="Disordered" evidence="1">
    <location>
        <begin position="439"/>
        <end position="516"/>
    </location>
</feature>
<feature type="compositionally biased region" description="Polar residues" evidence="1">
    <location>
        <begin position="473"/>
        <end position="482"/>
    </location>
</feature>
<evidence type="ECO:0000313" key="4">
    <source>
        <dbReference type="WBParaSite" id="PgR042_g026_t01"/>
    </source>
</evidence>
<feature type="compositionally biased region" description="Low complexity" evidence="1">
    <location>
        <begin position="249"/>
        <end position="264"/>
    </location>
</feature>
<reference evidence="4" key="1">
    <citation type="submission" date="2022-11" db="UniProtKB">
        <authorList>
            <consortium name="WormBaseParasite"/>
        </authorList>
    </citation>
    <scope>IDENTIFICATION</scope>
</reference>
<dbReference type="Proteomes" id="UP000887569">
    <property type="component" value="Unplaced"/>
</dbReference>
<feature type="compositionally biased region" description="Basic and acidic residues" evidence="1">
    <location>
        <begin position="439"/>
        <end position="458"/>
    </location>
</feature>
<keyword evidence="2" id="KW-1133">Transmembrane helix</keyword>